<feature type="region of interest" description="Disordered" evidence="1">
    <location>
        <begin position="167"/>
        <end position="186"/>
    </location>
</feature>
<gene>
    <name evidence="2" type="ORF">PG996_010730</name>
</gene>
<evidence type="ECO:0000313" key="2">
    <source>
        <dbReference type="EMBL" id="KAK8060800.1"/>
    </source>
</evidence>
<dbReference type="EMBL" id="JAQQWM010000006">
    <property type="protein sequence ID" value="KAK8060800.1"/>
    <property type="molecule type" value="Genomic_DNA"/>
</dbReference>
<evidence type="ECO:0000313" key="3">
    <source>
        <dbReference type="Proteomes" id="UP001446871"/>
    </source>
</evidence>
<comment type="caution">
    <text evidence="2">The sequence shown here is derived from an EMBL/GenBank/DDBJ whole genome shotgun (WGS) entry which is preliminary data.</text>
</comment>
<keyword evidence="3" id="KW-1185">Reference proteome</keyword>
<accession>A0ABR1URX4</accession>
<proteinExistence type="predicted"/>
<sequence>MTDETPEVRSYLQKYLYNKGSGWELSKLCDSCVMEDISAGKCTQGGSDDKCTPCRPIEESCVYQPPSAPIIDLDDEPSGAGVGVPSYGSQPAASAMTYQLPVSMCSEAVASYWSTAPSESEASSIYGGTGYDRASFSTASSSIPDDYTTGSHTPVLPYSTHAATNQYGESSGTFMMPTGSYTKRNA</sequence>
<evidence type="ECO:0000256" key="1">
    <source>
        <dbReference type="SAM" id="MobiDB-lite"/>
    </source>
</evidence>
<dbReference type="Proteomes" id="UP001446871">
    <property type="component" value="Unassembled WGS sequence"/>
</dbReference>
<evidence type="ECO:0008006" key="4">
    <source>
        <dbReference type="Google" id="ProtNLM"/>
    </source>
</evidence>
<reference evidence="2 3" key="1">
    <citation type="submission" date="2023-01" db="EMBL/GenBank/DDBJ databases">
        <title>Analysis of 21 Apiospora genomes using comparative genomics revels a genus with tremendous synthesis potential of carbohydrate active enzymes and secondary metabolites.</title>
        <authorList>
            <person name="Sorensen T."/>
        </authorList>
    </citation>
    <scope>NUCLEOTIDE SEQUENCE [LARGE SCALE GENOMIC DNA]</scope>
    <source>
        <strain evidence="2 3">CBS 83171</strain>
    </source>
</reference>
<protein>
    <recommendedName>
        <fullName evidence="4">Zn(2)-C6 fungal-type domain-containing protein</fullName>
    </recommendedName>
</protein>
<name>A0ABR1URX4_9PEZI</name>
<organism evidence="2 3">
    <name type="scientific">Apiospora saccharicola</name>
    <dbReference type="NCBI Taxonomy" id="335842"/>
    <lineage>
        <taxon>Eukaryota</taxon>
        <taxon>Fungi</taxon>
        <taxon>Dikarya</taxon>
        <taxon>Ascomycota</taxon>
        <taxon>Pezizomycotina</taxon>
        <taxon>Sordariomycetes</taxon>
        <taxon>Xylariomycetidae</taxon>
        <taxon>Amphisphaeriales</taxon>
        <taxon>Apiosporaceae</taxon>
        <taxon>Apiospora</taxon>
    </lineage>
</organism>